<evidence type="ECO:0008006" key="9">
    <source>
        <dbReference type="Google" id="ProtNLM"/>
    </source>
</evidence>
<dbReference type="EMBL" id="JBEFKJ010000023">
    <property type="protein sequence ID" value="KAL2039863.1"/>
    <property type="molecule type" value="Genomic_DNA"/>
</dbReference>
<comment type="caution">
    <text evidence="7">The sequence shown here is derived from an EMBL/GenBank/DDBJ whole genome shotgun (WGS) entry which is preliminary data.</text>
</comment>
<feature type="region of interest" description="Disordered" evidence="5">
    <location>
        <begin position="335"/>
        <end position="468"/>
    </location>
</feature>
<accession>A0ABR4A940</accession>
<feature type="compositionally biased region" description="Basic and acidic residues" evidence="5">
    <location>
        <begin position="532"/>
        <end position="541"/>
    </location>
</feature>
<feature type="compositionally biased region" description="Low complexity" evidence="5">
    <location>
        <begin position="433"/>
        <end position="444"/>
    </location>
</feature>
<dbReference type="PANTHER" id="PTHR15549:SF32">
    <property type="entry name" value="SH3 DOMAIN-CONTAINING PROTEIN"/>
    <property type="match status" value="1"/>
</dbReference>
<keyword evidence="4 6" id="KW-0472">Membrane</keyword>
<gene>
    <name evidence="7" type="ORF">N7G274_007264</name>
</gene>
<evidence type="ECO:0000313" key="7">
    <source>
        <dbReference type="EMBL" id="KAL2039863.1"/>
    </source>
</evidence>
<dbReference type="Proteomes" id="UP001590950">
    <property type="component" value="Unassembled WGS sequence"/>
</dbReference>
<feature type="compositionally biased region" description="Polar residues" evidence="5">
    <location>
        <begin position="449"/>
        <end position="468"/>
    </location>
</feature>
<evidence type="ECO:0000256" key="6">
    <source>
        <dbReference type="SAM" id="Phobius"/>
    </source>
</evidence>
<protein>
    <recommendedName>
        <fullName evidence="9">SH3 domain-containing protein</fullName>
    </recommendedName>
</protein>
<dbReference type="InterPro" id="IPR051694">
    <property type="entry name" value="Immunoregulatory_rcpt-like"/>
</dbReference>
<feature type="region of interest" description="Disordered" evidence="5">
    <location>
        <begin position="532"/>
        <end position="561"/>
    </location>
</feature>
<feature type="transmembrane region" description="Helical" evidence="6">
    <location>
        <begin position="299"/>
        <end position="325"/>
    </location>
</feature>
<evidence type="ECO:0000256" key="1">
    <source>
        <dbReference type="ARBA" id="ARBA00004167"/>
    </source>
</evidence>
<evidence type="ECO:0000256" key="2">
    <source>
        <dbReference type="ARBA" id="ARBA00022692"/>
    </source>
</evidence>
<sequence>MHTPPEAPNAYARADKQTSSIRQRSVRPTMKRDMAVTRSTTLLAALTSLMSTAAAQNCVPLKGSTQCSAFNASSISTDATLTGLFPFLAFVSNTQTFDTQLSQYVNSSYVELKYQTLLGCSNINLTNTTNLYARYTTSVICNAIVQNSIKPCSLSSAQSPPLCAESCAQQATSEEGITVNSQLCSNPRPGYLDQIRADFTNCALPSDSLSGRCITGEENEPNDCGFSTNLQGLCGYCRTSSPNATDSCCIGSNVTNRCQGVTLPTMTTMPPLFPTPTSSSTPSATSRASHQSSGLSGGAIAGIVVGAVVGAVLLLGLLLLCCLCFRRRRRDRQANVFNQPTPPRRGGPSMAFAPQAGNQELPPDYGPQPGGRVARMSALEGNSGDSPSYGVAAVGGAARGTNKRYGDTSESEGYYGDTPEARKAAPTAGRRNGSLSSQSALGALDDPSSPDTDGQLSSPEGVTSGQSEQLPFFKDYYSDDEIHPNDKVATLWAYQPRAGDEFELERGDMLKVVGIWDDGWATGVRLNERAEDYDPKRKLQRDSGVSNGSGRGGSPPPSGELKAFPLVCVCLPEYWKQTIEGDASSDNGASGPPGGFGL</sequence>
<evidence type="ECO:0000256" key="5">
    <source>
        <dbReference type="SAM" id="MobiDB-lite"/>
    </source>
</evidence>
<reference evidence="7 8" key="1">
    <citation type="submission" date="2024-09" db="EMBL/GenBank/DDBJ databases">
        <title>Rethinking Asexuality: The Enigmatic Case of Functional Sexual Genes in Lepraria (Stereocaulaceae).</title>
        <authorList>
            <person name="Doellman M."/>
            <person name="Sun Y."/>
            <person name="Barcenas-Pena A."/>
            <person name="Lumbsch H.T."/>
            <person name="Grewe F."/>
        </authorList>
    </citation>
    <scope>NUCLEOTIDE SEQUENCE [LARGE SCALE GENOMIC DNA]</scope>
    <source>
        <strain evidence="7 8">Mercado 3170</strain>
    </source>
</reference>
<evidence type="ECO:0000313" key="8">
    <source>
        <dbReference type="Proteomes" id="UP001590950"/>
    </source>
</evidence>
<dbReference type="Gene3D" id="2.30.30.40">
    <property type="entry name" value="SH3 Domains"/>
    <property type="match status" value="1"/>
</dbReference>
<feature type="region of interest" description="Disordered" evidence="5">
    <location>
        <begin position="1"/>
        <end position="30"/>
    </location>
</feature>
<keyword evidence="8" id="KW-1185">Reference proteome</keyword>
<keyword evidence="3 6" id="KW-1133">Transmembrane helix</keyword>
<feature type="compositionally biased region" description="Low complexity" evidence="5">
    <location>
        <begin position="390"/>
        <end position="400"/>
    </location>
</feature>
<dbReference type="PANTHER" id="PTHR15549">
    <property type="entry name" value="PAIRED IMMUNOGLOBULIN-LIKE TYPE 2 RECEPTOR"/>
    <property type="match status" value="1"/>
</dbReference>
<dbReference type="InterPro" id="IPR036028">
    <property type="entry name" value="SH3-like_dom_sf"/>
</dbReference>
<dbReference type="SUPFAM" id="SSF50044">
    <property type="entry name" value="SH3-domain"/>
    <property type="match status" value="1"/>
</dbReference>
<proteinExistence type="predicted"/>
<feature type="region of interest" description="Disordered" evidence="5">
    <location>
        <begin position="271"/>
        <end position="292"/>
    </location>
</feature>
<keyword evidence="2 6" id="KW-0812">Transmembrane</keyword>
<organism evidence="7 8">
    <name type="scientific">Stereocaulon virgatum</name>
    <dbReference type="NCBI Taxonomy" id="373712"/>
    <lineage>
        <taxon>Eukaryota</taxon>
        <taxon>Fungi</taxon>
        <taxon>Dikarya</taxon>
        <taxon>Ascomycota</taxon>
        <taxon>Pezizomycotina</taxon>
        <taxon>Lecanoromycetes</taxon>
        <taxon>OSLEUM clade</taxon>
        <taxon>Lecanoromycetidae</taxon>
        <taxon>Lecanorales</taxon>
        <taxon>Lecanorineae</taxon>
        <taxon>Stereocaulaceae</taxon>
        <taxon>Stereocaulon</taxon>
    </lineage>
</organism>
<comment type="subcellular location">
    <subcellularLocation>
        <location evidence="1">Membrane</location>
        <topology evidence="1">Single-pass membrane protein</topology>
    </subcellularLocation>
</comment>
<evidence type="ECO:0000256" key="4">
    <source>
        <dbReference type="ARBA" id="ARBA00023136"/>
    </source>
</evidence>
<evidence type="ECO:0000256" key="3">
    <source>
        <dbReference type="ARBA" id="ARBA00022989"/>
    </source>
</evidence>
<name>A0ABR4A940_9LECA</name>